<evidence type="ECO:0000256" key="3">
    <source>
        <dbReference type="ARBA" id="ARBA00022540"/>
    </source>
</evidence>
<comment type="similarity">
    <text evidence="5">Belongs to the eIF-3 subunit M family.</text>
</comment>
<dbReference type="InterPro" id="IPR045237">
    <property type="entry name" value="COPS7/eIF3m"/>
</dbReference>
<name>A0AA39V9P6_9LECA</name>
<keyword evidence="2 5" id="KW-0963">Cytoplasm</keyword>
<feature type="domain" description="PCI" evidence="7">
    <location>
        <begin position="193"/>
        <end position="360"/>
    </location>
</feature>
<reference evidence="8" key="1">
    <citation type="submission" date="2023-03" db="EMBL/GenBank/DDBJ databases">
        <title>Complete genome of Cladonia borealis.</title>
        <authorList>
            <person name="Park H."/>
        </authorList>
    </citation>
    <scope>NUCLEOTIDE SEQUENCE</scope>
    <source>
        <strain evidence="8">ANT050790</strain>
    </source>
</reference>
<evidence type="ECO:0000256" key="5">
    <source>
        <dbReference type="HAMAP-Rule" id="MF_03012"/>
    </source>
</evidence>
<comment type="subcellular location">
    <subcellularLocation>
        <location evidence="5">Cytoplasm</location>
    </subcellularLocation>
</comment>
<evidence type="ECO:0000259" key="7">
    <source>
        <dbReference type="PROSITE" id="PS50250"/>
    </source>
</evidence>
<gene>
    <name evidence="8" type="ORF">JMJ35_000753</name>
</gene>
<dbReference type="EMBL" id="JAFEKC020000002">
    <property type="protein sequence ID" value="KAK0516150.1"/>
    <property type="molecule type" value="Genomic_DNA"/>
</dbReference>
<dbReference type="GO" id="GO:0071541">
    <property type="term" value="C:eukaryotic translation initiation factor 3 complex, eIF3m"/>
    <property type="evidence" value="ECO:0007669"/>
    <property type="project" value="UniProtKB-UniRule"/>
</dbReference>
<dbReference type="PANTHER" id="PTHR15350:SF2">
    <property type="entry name" value="EUKARYOTIC TRANSLATION INITIATION FACTOR 3 SUBUNIT M"/>
    <property type="match status" value="1"/>
</dbReference>
<evidence type="ECO:0000256" key="6">
    <source>
        <dbReference type="SAM" id="MobiDB-lite"/>
    </source>
</evidence>
<proteinExistence type="inferred from homology"/>
<evidence type="ECO:0000256" key="4">
    <source>
        <dbReference type="ARBA" id="ARBA00022917"/>
    </source>
</evidence>
<dbReference type="GO" id="GO:0001732">
    <property type="term" value="P:formation of cytoplasmic translation initiation complex"/>
    <property type="evidence" value="ECO:0007669"/>
    <property type="project" value="UniProtKB-UniRule"/>
</dbReference>
<keyword evidence="3 5" id="KW-0396">Initiation factor</keyword>
<comment type="subunit">
    <text evidence="5">Component of the eukaryotic translation initiation factor 3 (eIF-3) complex.</text>
</comment>
<dbReference type="InterPro" id="IPR000717">
    <property type="entry name" value="PCI_dom"/>
</dbReference>
<protein>
    <recommendedName>
        <fullName evidence="5">Eukaryotic translation initiation factor 3 subunit M</fullName>
        <shortName evidence="5">eIF3m</shortName>
    </recommendedName>
</protein>
<dbReference type="Pfam" id="PF01399">
    <property type="entry name" value="PCI"/>
    <property type="match status" value="1"/>
</dbReference>
<keyword evidence="9" id="KW-1185">Reference proteome</keyword>
<dbReference type="Pfam" id="PF18005">
    <property type="entry name" value="eIF3m_C_helix"/>
    <property type="match status" value="1"/>
</dbReference>
<evidence type="ECO:0000256" key="2">
    <source>
        <dbReference type="ARBA" id="ARBA00022490"/>
    </source>
</evidence>
<evidence type="ECO:0000256" key="1">
    <source>
        <dbReference type="ARBA" id="ARBA00008482"/>
    </source>
</evidence>
<dbReference type="PANTHER" id="PTHR15350">
    <property type="entry name" value="COP9 SIGNALOSOME COMPLEX SUBUNIT 7/DENDRITIC CELL PROTEIN GA17"/>
    <property type="match status" value="1"/>
</dbReference>
<feature type="region of interest" description="Disordered" evidence="6">
    <location>
        <begin position="411"/>
        <end position="441"/>
    </location>
</feature>
<dbReference type="InterPro" id="IPR040750">
    <property type="entry name" value="eIF3m_C_helix"/>
</dbReference>
<evidence type="ECO:0000313" key="8">
    <source>
        <dbReference type="EMBL" id="KAK0516150.1"/>
    </source>
</evidence>
<comment type="similarity">
    <text evidence="1">Belongs to the CSN7/EIF3M family. CSN7 subfamily.</text>
</comment>
<feature type="compositionally biased region" description="Gly residues" evidence="6">
    <location>
        <begin position="412"/>
        <end position="433"/>
    </location>
</feature>
<dbReference type="PROSITE" id="PS50250">
    <property type="entry name" value="PCI"/>
    <property type="match status" value="1"/>
</dbReference>
<dbReference type="GO" id="GO:0016282">
    <property type="term" value="C:eukaryotic 43S preinitiation complex"/>
    <property type="evidence" value="ECO:0007669"/>
    <property type="project" value="UniProtKB-UniRule"/>
</dbReference>
<comment type="caution">
    <text evidence="8">The sequence shown here is derived from an EMBL/GenBank/DDBJ whole genome shotgun (WGS) entry which is preliminary data.</text>
</comment>
<dbReference type="SMART" id="SM00088">
    <property type="entry name" value="PINT"/>
    <property type="match status" value="1"/>
</dbReference>
<dbReference type="InterPro" id="IPR027528">
    <property type="entry name" value="eIF3m"/>
</dbReference>
<evidence type="ECO:0000313" key="9">
    <source>
        <dbReference type="Proteomes" id="UP001166286"/>
    </source>
</evidence>
<dbReference type="Proteomes" id="UP001166286">
    <property type="component" value="Unassembled WGS sequence"/>
</dbReference>
<accession>A0AA39V9P6</accession>
<dbReference type="HAMAP" id="MF_03012">
    <property type="entry name" value="eIF3m"/>
    <property type="match status" value="1"/>
</dbReference>
<dbReference type="GO" id="GO:0033290">
    <property type="term" value="C:eukaryotic 48S preinitiation complex"/>
    <property type="evidence" value="ECO:0007669"/>
    <property type="project" value="UniProtKB-UniRule"/>
</dbReference>
<sequence>MPGPSNTLLIEGSFDELADELAHYIDEVQKKQSPDSANTQAEITPLLEKGQKDEVLKKLVAGSDALNSAPEKEFIAAYNLLVHLVRQSTNLNKFLPRICQNLSNPIKSSPNNGAGLALSILTTIFNILPPTSEVRYHVFLAVLRVVRTSSTFDLLRPQLKNLDAWLAAWETDEEDQRKLFLEISHVAADAGEDTESYLYLLRALRTIPLDEVSTQDSHSLAIRALKAALMHPSHFDFQDLTASDPIQALRKSDPDWYELLEIFNADTLDDYNDFLESHESFLSDSGLNADILYRKMRLLTLASLAASTPSRSLPYAHVARALQVPAEDVEMWVIDVIRAGLVEGKLSQLNQTFLIHRSTYRVFGEKQWTEVQGRLDTWRGSLNAVLEVVRSERIKMAGERERELRELEGRVNGAGGAGAGGRGMGGGRNGAGGRDFDMGMD</sequence>
<dbReference type="AlphaFoldDB" id="A0AA39V9P6"/>
<dbReference type="GO" id="GO:0003743">
    <property type="term" value="F:translation initiation factor activity"/>
    <property type="evidence" value="ECO:0007669"/>
    <property type="project" value="UniProtKB-UniRule"/>
</dbReference>
<organism evidence="8 9">
    <name type="scientific">Cladonia borealis</name>
    <dbReference type="NCBI Taxonomy" id="184061"/>
    <lineage>
        <taxon>Eukaryota</taxon>
        <taxon>Fungi</taxon>
        <taxon>Dikarya</taxon>
        <taxon>Ascomycota</taxon>
        <taxon>Pezizomycotina</taxon>
        <taxon>Lecanoromycetes</taxon>
        <taxon>OSLEUM clade</taxon>
        <taxon>Lecanoromycetidae</taxon>
        <taxon>Lecanorales</taxon>
        <taxon>Lecanorineae</taxon>
        <taxon>Cladoniaceae</taxon>
        <taxon>Cladonia</taxon>
    </lineage>
</organism>
<keyword evidence="4 5" id="KW-0648">Protein biosynthesis</keyword>
<comment type="function">
    <text evidence="5">Component of the eukaryotic translation initiation factor 3 (eIF-3) complex, which is involved in protein synthesis of a specialized repertoire of mRNAs and, together with other initiation factors, stimulates binding of mRNA and methionyl-tRNAi to the 40S ribosome. The eIF-3 complex specifically targets and initiates translation of a subset of mRNAs involved in cell proliferation.</text>
</comment>